<dbReference type="InParanoid" id="G2YDF1"/>
<evidence type="ECO:0000313" key="2">
    <source>
        <dbReference type="EMBL" id="CCD49799.1"/>
    </source>
</evidence>
<gene>
    <name evidence="2" type="ORF">BofuT4_P095070.1</name>
</gene>
<feature type="compositionally biased region" description="Basic and acidic residues" evidence="1">
    <location>
        <begin position="47"/>
        <end position="57"/>
    </location>
</feature>
<dbReference type="AlphaFoldDB" id="G2YDF1"/>
<dbReference type="Proteomes" id="UP000008177">
    <property type="component" value="Unplaced contigs"/>
</dbReference>
<dbReference type="HOGENOM" id="CLU_2072785_0_0_1"/>
<accession>G2YDF1</accession>
<feature type="region of interest" description="Disordered" evidence="1">
    <location>
        <begin position="37"/>
        <end position="57"/>
    </location>
</feature>
<dbReference type="EMBL" id="FQ790321">
    <property type="protein sequence ID" value="CCD49799.1"/>
    <property type="molecule type" value="Genomic_DNA"/>
</dbReference>
<organism evidence="2 3">
    <name type="scientific">Botryotinia fuckeliana (strain T4)</name>
    <name type="common">Noble rot fungus</name>
    <name type="synonym">Botrytis cinerea</name>
    <dbReference type="NCBI Taxonomy" id="999810"/>
    <lineage>
        <taxon>Eukaryota</taxon>
        <taxon>Fungi</taxon>
        <taxon>Dikarya</taxon>
        <taxon>Ascomycota</taxon>
        <taxon>Pezizomycotina</taxon>
        <taxon>Leotiomycetes</taxon>
        <taxon>Helotiales</taxon>
        <taxon>Sclerotiniaceae</taxon>
        <taxon>Botrytis</taxon>
    </lineage>
</organism>
<evidence type="ECO:0000256" key="1">
    <source>
        <dbReference type="SAM" id="MobiDB-lite"/>
    </source>
</evidence>
<evidence type="ECO:0000313" key="3">
    <source>
        <dbReference type="Proteomes" id="UP000008177"/>
    </source>
</evidence>
<protein>
    <submittedName>
        <fullName evidence="2">Uncharacterized protein</fullName>
    </submittedName>
</protein>
<name>G2YDF1_BOTF4</name>
<proteinExistence type="predicted"/>
<sequence>MSAWDQNPGRLRTKKLCLLCARDMFGEKKNIQSYFPLSSEQQLEPAGEERRERERERERKLNLVAHVILTYYSMCACVYVQCRLPFPLSCQAPYHLFIYLSCRSQCQGRTAKITWEIT</sequence>
<reference evidence="3" key="1">
    <citation type="journal article" date="2011" name="PLoS Genet.">
        <title>Genomic analysis of the necrotrophic fungal pathogens Sclerotinia sclerotiorum and Botrytis cinerea.</title>
        <authorList>
            <person name="Amselem J."/>
            <person name="Cuomo C.A."/>
            <person name="van Kan J.A."/>
            <person name="Viaud M."/>
            <person name="Benito E.P."/>
            <person name="Couloux A."/>
            <person name="Coutinho P.M."/>
            <person name="de Vries R.P."/>
            <person name="Dyer P.S."/>
            <person name="Fillinger S."/>
            <person name="Fournier E."/>
            <person name="Gout L."/>
            <person name="Hahn M."/>
            <person name="Kohn L."/>
            <person name="Lapalu N."/>
            <person name="Plummer K.M."/>
            <person name="Pradier J.M."/>
            <person name="Quevillon E."/>
            <person name="Sharon A."/>
            <person name="Simon A."/>
            <person name="ten Have A."/>
            <person name="Tudzynski B."/>
            <person name="Tudzynski P."/>
            <person name="Wincker P."/>
            <person name="Andrew M."/>
            <person name="Anthouard V."/>
            <person name="Beever R.E."/>
            <person name="Beffa R."/>
            <person name="Benoit I."/>
            <person name="Bouzid O."/>
            <person name="Brault B."/>
            <person name="Chen Z."/>
            <person name="Choquer M."/>
            <person name="Collemare J."/>
            <person name="Cotton P."/>
            <person name="Danchin E.G."/>
            <person name="Da Silva C."/>
            <person name="Gautier A."/>
            <person name="Giraud C."/>
            <person name="Giraud T."/>
            <person name="Gonzalez C."/>
            <person name="Grossetete S."/>
            <person name="Guldener U."/>
            <person name="Henrissat B."/>
            <person name="Howlett B.J."/>
            <person name="Kodira C."/>
            <person name="Kretschmer M."/>
            <person name="Lappartient A."/>
            <person name="Leroch M."/>
            <person name="Levis C."/>
            <person name="Mauceli E."/>
            <person name="Neuveglise C."/>
            <person name="Oeser B."/>
            <person name="Pearson M."/>
            <person name="Poulain J."/>
            <person name="Poussereau N."/>
            <person name="Quesneville H."/>
            <person name="Rascle C."/>
            <person name="Schumacher J."/>
            <person name="Segurens B."/>
            <person name="Sexton A."/>
            <person name="Silva E."/>
            <person name="Sirven C."/>
            <person name="Soanes D.M."/>
            <person name="Talbot N.J."/>
            <person name="Templeton M."/>
            <person name="Yandava C."/>
            <person name="Yarden O."/>
            <person name="Zeng Q."/>
            <person name="Rollins J.A."/>
            <person name="Lebrun M.H."/>
            <person name="Dickman M."/>
        </authorList>
    </citation>
    <scope>NUCLEOTIDE SEQUENCE [LARGE SCALE GENOMIC DNA]</scope>
    <source>
        <strain evidence="3">T4</strain>
    </source>
</reference>